<name>A0A482N465_9CAUD</name>
<evidence type="ECO:0000313" key="2">
    <source>
        <dbReference type="EMBL" id="QBQ80746.1"/>
    </source>
</evidence>
<feature type="domain" description="Helicase ATP-binding" evidence="1">
    <location>
        <begin position="52"/>
        <end position="149"/>
    </location>
</feature>
<dbReference type="EMBL" id="MK373792">
    <property type="protein sequence ID" value="QBQ80746.1"/>
    <property type="molecule type" value="Genomic_DNA"/>
</dbReference>
<dbReference type="GO" id="GO:0005524">
    <property type="term" value="F:ATP binding"/>
    <property type="evidence" value="ECO:0007669"/>
    <property type="project" value="InterPro"/>
</dbReference>
<proteinExistence type="predicted"/>
<reference evidence="2 3" key="1">
    <citation type="submission" date="2019-01" db="EMBL/GenBank/DDBJ databases">
        <title>Still something new to discover - new insights into E. coli phage diversity and taxonomy.</title>
        <authorList>
            <person name="Korf I.H.E."/>
            <person name="Adriaennsens E."/>
            <person name="Dreiseikelmann B."/>
            <person name="Kropinski A."/>
            <person name="Nimtz M."/>
            <person name="Meier-Kolthoff J.P."/>
            <person name="Rohde M."/>
            <person name="van Raaij M."/>
            <person name="Wittmann J."/>
        </authorList>
    </citation>
    <scope>NUCLEOTIDE SEQUENCE [LARGE SCALE GENOMIC DNA]</scope>
</reference>
<dbReference type="PROSITE" id="PS51192">
    <property type="entry name" value="HELICASE_ATP_BIND_1"/>
    <property type="match status" value="1"/>
</dbReference>
<dbReference type="InterPro" id="IPR006935">
    <property type="entry name" value="Helicase/UvrB_N"/>
</dbReference>
<dbReference type="GO" id="GO:0016787">
    <property type="term" value="F:hydrolase activity"/>
    <property type="evidence" value="ECO:0007669"/>
    <property type="project" value="InterPro"/>
</dbReference>
<dbReference type="InterPro" id="IPR014001">
    <property type="entry name" value="Helicase_ATP-bd"/>
</dbReference>
<gene>
    <name evidence="2" type="ORF">VAH1_00139</name>
</gene>
<sequence length="149" mass="16825">MLLPKEIKWIPITRLDLLDAKGIKYELVDKRTLAPVDIPKPEFKLREEDQLPIYKECDDTCIINGKPGFGKTILALALAYKFGQKTLVICTNTSIREMWAAEVRKWFGFEPGIIGSGKYNIDPPIVVSNIQTVNKHANNLSKVFGTVYS</sequence>
<dbReference type="InterPro" id="IPR027417">
    <property type="entry name" value="P-loop_NTPase"/>
</dbReference>
<accession>A0A482N465</accession>
<keyword evidence="3" id="KW-1185">Reference proteome</keyword>
<evidence type="ECO:0000313" key="3">
    <source>
        <dbReference type="Proteomes" id="UP000310047"/>
    </source>
</evidence>
<dbReference type="Proteomes" id="UP000310047">
    <property type="component" value="Segment"/>
</dbReference>
<organism evidence="2 3">
    <name type="scientific">Escherichia phage vB_EcoS_VAH1</name>
    <dbReference type="NCBI Taxonomy" id="2508173"/>
    <lineage>
        <taxon>Viruses</taxon>
        <taxon>Duplodnaviria</taxon>
        <taxon>Heunggongvirae</taxon>
        <taxon>Uroviricota</taxon>
        <taxon>Caudoviricetes</taxon>
        <taxon>Demerecviridae</taxon>
        <taxon>Markadamsvirinae</taxon>
        <taxon>Tequintavirus</taxon>
        <taxon>Tequintavirus vVAH1</taxon>
    </lineage>
</organism>
<evidence type="ECO:0000259" key="1">
    <source>
        <dbReference type="PROSITE" id="PS51192"/>
    </source>
</evidence>
<dbReference type="Pfam" id="PF04851">
    <property type="entry name" value="ResIII"/>
    <property type="match status" value="1"/>
</dbReference>
<dbReference type="Gene3D" id="3.40.50.300">
    <property type="entry name" value="P-loop containing nucleotide triphosphate hydrolases"/>
    <property type="match status" value="1"/>
</dbReference>
<protein>
    <recommendedName>
        <fullName evidence="1">Helicase ATP-binding domain-containing protein</fullName>
    </recommendedName>
</protein>
<dbReference type="SUPFAM" id="SSF52540">
    <property type="entry name" value="P-loop containing nucleoside triphosphate hydrolases"/>
    <property type="match status" value="1"/>
</dbReference>
<dbReference type="GO" id="GO:0003677">
    <property type="term" value="F:DNA binding"/>
    <property type="evidence" value="ECO:0007669"/>
    <property type="project" value="InterPro"/>
</dbReference>